<name>Q5C578_SCHJA</name>
<reference evidence="1" key="1">
    <citation type="journal article" date="2006" name="PLoS Pathog.">
        <title>New perspectives on host-parasite interplay by comparative transcriptomic and proteomic analyses of Schistosoma japonicum.</title>
        <authorList>
            <person name="Liu F."/>
            <person name="Lu J."/>
            <person name="Hu W."/>
            <person name="Wang S.Y."/>
            <person name="Cui S.J."/>
            <person name="Chi M."/>
            <person name="Yan Q."/>
            <person name="Wang X.R."/>
            <person name="Song H.D."/>
            <person name="Xu X.N."/>
            <person name="Wang J.J."/>
            <person name="Zhang X.L."/>
            <person name="Zhang X."/>
            <person name="Wang Z.Q."/>
            <person name="Xue C.L."/>
            <person name="Brindley P.J."/>
            <person name="McManus D.P."/>
            <person name="Yang P.Y."/>
            <person name="Feng Z."/>
            <person name="Chen Z."/>
            <person name="Han Z.G."/>
        </authorList>
    </citation>
    <scope>NUCLEOTIDE SEQUENCE</scope>
</reference>
<sequence length="132" mass="14279">LKLLPLRRRCKSLDPTRHVVRRHRPGDEIALGHFAAHAHQQLAVLQGFQAFGNHFAAKRTGQTYHGLGQRQVVLVVQDVAHERLVDLDGLGRQALEVAQGGIAGAKIIQGELHAQGLAGLQVLGDTLDIVDG</sequence>
<protein>
    <submittedName>
        <fullName evidence="1">SJCHGC07711 protein</fullName>
    </submittedName>
</protein>
<proteinExistence type="evidence at transcript level"/>
<accession>Q5C578</accession>
<evidence type="ECO:0000313" key="1">
    <source>
        <dbReference type="EMBL" id="AAX25196.2"/>
    </source>
</evidence>
<feature type="non-terminal residue" evidence="1">
    <location>
        <position position="1"/>
    </location>
</feature>
<dbReference type="AlphaFoldDB" id="Q5C578"/>
<feature type="non-terminal residue" evidence="1">
    <location>
        <position position="132"/>
    </location>
</feature>
<dbReference type="EMBL" id="AY809307">
    <property type="protein sequence ID" value="AAX25196.2"/>
    <property type="molecule type" value="mRNA"/>
</dbReference>
<organism evidence="1">
    <name type="scientific">Schistosoma japonicum</name>
    <name type="common">Blood fluke</name>
    <dbReference type="NCBI Taxonomy" id="6182"/>
    <lineage>
        <taxon>Eukaryota</taxon>
        <taxon>Metazoa</taxon>
        <taxon>Spiralia</taxon>
        <taxon>Lophotrochozoa</taxon>
        <taxon>Platyhelminthes</taxon>
        <taxon>Trematoda</taxon>
        <taxon>Digenea</taxon>
        <taxon>Strigeidida</taxon>
        <taxon>Schistosomatoidea</taxon>
        <taxon>Schistosomatidae</taxon>
        <taxon>Schistosoma</taxon>
    </lineage>
</organism>